<name>A0A0D2XH15_FUSOF</name>
<dbReference type="Proteomes" id="UP000002489">
    <property type="component" value="Unassembled WGS sequence"/>
</dbReference>
<dbReference type="AlphaFoldDB" id="A0A0D2XH15"/>
<dbReference type="EnsemblFungi" id="FOXG_03212T0">
    <property type="protein sequence ID" value="FOXG_03212P0"/>
    <property type="gene ID" value="FOXG_03212"/>
</dbReference>
<proteinExistence type="predicted"/>
<dbReference type="VEuPathDB" id="FungiDB:FOXG_03212"/>
<accession>A0A0D2XH15</accession>
<protein>
    <submittedName>
        <fullName evidence="1">Uncharacterized protein</fullName>
    </submittedName>
</protein>
<evidence type="ECO:0000313" key="1">
    <source>
        <dbReference type="EnsemblFungi" id="FOXG_03212P0"/>
    </source>
</evidence>
<evidence type="ECO:0000313" key="2">
    <source>
        <dbReference type="Proteomes" id="UP000002489"/>
    </source>
</evidence>
<sequence length="100" mass="11204">LGTLNSCMNSRSGIRRCLNNNILSLLHFVRPTPRTICIMSLRNKIIGVVLDEIHVDCPTADQSPSSAKYLALCICTLHSTSQLWTLLLLDIWKAAYQYQG</sequence>
<reference evidence="1" key="2">
    <citation type="submission" date="2025-08" db="UniProtKB">
        <authorList>
            <consortium name="EnsemblFungi"/>
        </authorList>
    </citation>
    <scope>IDENTIFICATION</scope>
    <source>
        <strain evidence="1">4287 / CBS 123668 / FGSC 9935 / NRRL 34936</strain>
    </source>
</reference>
<reference evidence="2" key="1">
    <citation type="journal article" date="2012" name="Mol. Plant Microbe Interact.">
        <title>A highly conserved effector in Fusarium oxysporum is required for full virulence on Arabidopsis.</title>
        <authorList>
            <person name="Thatcher L.F."/>
            <person name="Gardiner D.M."/>
            <person name="Kazan K."/>
            <person name="Manners J."/>
        </authorList>
    </citation>
    <scope>NUCLEOTIDE SEQUENCE [LARGE SCALE GENOMIC DNA]</scope>
    <source>
        <strain evidence="2">Fo5176</strain>
    </source>
</reference>
<gene>
    <name evidence="1" type="primary">28945348</name>
</gene>
<organism evidence="1 2">
    <name type="scientific">Fusarium oxysporum (strain Fo5176)</name>
    <name type="common">Fusarium vascular wilt</name>
    <dbReference type="NCBI Taxonomy" id="660025"/>
    <lineage>
        <taxon>Eukaryota</taxon>
        <taxon>Fungi</taxon>
        <taxon>Dikarya</taxon>
        <taxon>Ascomycota</taxon>
        <taxon>Pezizomycotina</taxon>
        <taxon>Sordariomycetes</taxon>
        <taxon>Hypocreomycetidae</taxon>
        <taxon>Hypocreales</taxon>
        <taxon>Nectriaceae</taxon>
        <taxon>Fusarium</taxon>
        <taxon>Fusarium oxysporum species complex</taxon>
    </lineage>
</organism>